<reference evidence="2" key="1">
    <citation type="submission" date="2023-07" db="EMBL/GenBank/DDBJ databases">
        <authorList>
            <consortium name="CYATHOMIX"/>
        </authorList>
    </citation>
    <scope>NUCLEOTIDE SEQUENCE</scope>
    <source>
        <strain evidence="2">N/A</strain>
    </source>
</reference>
<evidence type="ECO:0000313" key="2">
    <source>
        <dbReference type="EMBL" id="CAJ0605854.1"/>
    </source>
</evidence>
<protein>
    <recommendedName>
        <fullName evidence="1">Abnormal cell migration protein 18-like fibronectin type I domain-containing protein</fullName>
    </recommendedName>
</protein>
<organism evidence="2 3">
    <name type="scientific">Cylicocyclus nassatus</name>
    <name type="common">Nematode worm</name>
    <dbReference type="NCBI Taxonomy" id="53992"/>
    <lineage>
        <taxon>Eukaryota</taxon>
        <taxon>Metazoa</taxon>
        <taxon>Ecdysozoa</taxon>
        <taxon>Nematoda</taxon>
        <taxon>Chromadorea</taxon>
        <taxon>Rhabditida</taxon>
        <taxon>Rhabditina</taxon>
        <taxon>Rhabditomorpha</taxon>
        <taxon>Strongyloidea</taxon>
        <taxon>Strongylidae</taxon>
        <taxon>Cylicocyclus</taxon>
    </lineage>
</organism>
<proteinExistence type="predicted"/>
<dbReference type="Pfam" id="PF23003">
    <property type="entry name" value="Fn1_2"/>
    <property type="match status" value="1"/>
</dbReference>
<sequence>MHHFVIILIIVTTVRCDVCKLGNRTFAEDEKWVMGGFVMQCRKWGGGHWEARIVACISDRHEIPLNTSKKYGRVTYTCTKTGNRAFIHKSWWPCE</sequence>
<evidence type="ECO:0000259" key="1">
    <source>
        <dbReference type="Pfam" id="PF23003"/>
    </source>
</evidence>
<gene>
    <name evidence="2" type="ORF">CYNAS_LOCUS17837</name>
</gene>
<dbReference type="InterPro" id="IPR055119">
    <property type="entry name" value="Mig18_Fn1"/>
</dbReference>
<name>A0AA36MAP8_CYLNA</name>
<evidence type="ECO:0000313" key="3">
    <source>
        <dbReference type="Proteomes" id="UP001176961"/>
    </source>
</evidence>
<keyword evidence="3" id="KW-1185">Reference proteome</keyword>
<dbReference type="AlphaFoldDB" id="A0AA36MAP8"/>
<dbReference type="Proteomes" id="UP001176961">
    <property type="component" value="Unassembled WGS sequence"/>
</dbReference>
<dbReference type="EMBL" id="CATQJL010000316">
    <property type="protein sequence ID" value="CAJ0605854.1"/>
    <property type="molecule type" value="Genomic_DNA"/>
</dbReference>
<accession>A0AA36MAP8</accession>
<feature type="domain" description="Abnormal cell migration protein 18-like fibronectin type I" evidence="1">
    <location>
        <begin position="22"/>
        <end position="84"/>
    </location>
</feature>
<comment type="caution">
    <text evidence="2">The sequence shown here is derived from an EMBL/GenBank/DDBJ whole genome shotgun (WGS) entry which is preliminary data.</text>
</comment>